<comment type="caution">
    <text evidence="1">The sequence shown here is derived from an EMBL/GenBank/DDBJ whole genome shotgun (WGS) entry which is preliminary data.</text>
</comment>
<name>A0ACC1T8F9_9APHY</name>
<dbReference type="Proteomes" id="UP001148662">
    <property type="component" value="Unassembled WGS sequence"/>
</dbReference>
<sequence>MADVLPPSFYGITSVQTYLYFQRSKKDHIFMKLLVNPLLLPLDPRPDEKHTSLDIYIMNLSSIVWSVQANYLSGVLSDVIAMAIYVYRLVRVAYVARKYKITYTVFICILMAVYFSSGVAVVGVSTDSMIQILVTYTIDTCIITSALTVAVIIIWGVAPANFAYLQMAVSALLPETMLNSLLALLNSREYIRRKGEVGTVSIHLSRLRHPGPESVQDGSLQFYSKDEETLVRDGVSSRTDSKTFEGGRSLI</sequence>
<keyword evidence="2" id="KW-1185">Reference proteome</keyword>
<dbReference type="EMBL" id="JANHOG010000325">
    <property type="protein sequence ID" value="KAJ3555509.1"/>
    <property type="molecule type" value="Genomic_DNA"/>
</dbReference>
<evidence type="ECO:0000313" key="2">
    <source>
        <dbReference type="Proteomes" id="UP001148662"/>
    </source>
</evidence>
<reference evidence="1" key="1">
    <citation type="submission" date="2022-07" db="EMBL/GenBank/DDBJ databases">
        <title>Genome Sequence of Phlebia brevispora.</title>
        <authorList>
            <person name="Buettner E."/>
        </authorList>
    </citation>
    <scope>NUCLEOTIDE SEQUENCE</scope>
    <source>
        <strain evidence="1">MPL23</strain>
    </source>
</reference>
<accession>A0ACC1T8F9</accession>
<proteinExistence type="predicted"/>
<evidence type="ECO:0000313" key="1">
    <source>
        <dbReference type="EMBL" id="KAJ3555509.1"/>
    </source>
</evidence>
<organism evidence="1 2">
    <name type="scientific">Phlebia brevispora</name>
    <dbReference type="NCBI Taxonomy" id="194682"/>
    <lineage>
        <taxon>Eukaryota</taxon>
        <taxon>Fungi</taxon>
        <taxon>Dikarya</taxon>
        <taxon>Basidiomycota</taxon>
        <taxon>Agaricomycotina</taxon>
        <taxon>Agaricomycetes</taxon>
        <taxon>Polyporales</taxon>
        <taxon>Meruliaceae</taxon>
        <taxon>Phlebia</taxon>
    </lineage>
</organism>
<protein>
    <submittedName>
        <fullName evidence="1">Uncharacterized protein</fullName>
    </submittedName>
</protein>
<gene>
    <name evidence="1" type="ORF">NM688_g2541</name>
</gene>